<accession>A0A484ZP67</accession>
<sequence length="71" mass="8350">MIAQAFRLYEITVFRHVKDYEQFNTFQPDNGGSEGSLTTELERSMCLKHRHGCESVVRFFCAIREHSPLRK</sequence>
<dbReference type="EMBL" id="CAADJA010000002">
    <property type="protein sequence ID" value="VFS49193.1"/>
    <property type="molecule type" value="Genomic_DNA"/>
</dbReference>
<name>A0A484ZP67_9GAMM</name>
<evidence type="ECO:0000313" key="1">
    <source>
        <dbReference type="EMBL" id="VFS49193.1"/>
    </source>
</evidence>
<gene>
    <name evidence="1" type="ORF">NCTC12282_03655</name>
</gene>
<organism evidence="1 2">
    <name type="scientific">Budvicia aquatica</name>
    <dbReference type="NCBI Taxonomy" id="82979"/>
    <lineage>
        <taxon>Bacteria</taxon>
        <taxon>Pseudomonadati</taxon>
        <taxon>Pseudomonadota</taxon>
        <taxon>Gammaproteobacteria</taxon>
        <taxon>Enterobacterales</taxon>
        <taxon>Budviciaceae</taxon>
        <taxon>Budvicia</taxon>
    </lineage>
</organism>
<evidence type="ECO:0000313" key="2">
    <source>
        <dbReference type="Proteomes" id="UP000373449"/>
    </source>
</evidence>
<dbReference type="Proteomes" id="UP000373449">
    <property type="component" value="Unassembled WGS sequence"/>
</dbReference>
<reference evidence="1 2" key="1">
    <citation type="submission" date="2019-03" db="EMBL/GenBank/DDBJ databases">
        <authorList>
            <consortium name="Pathogen Informatics"/>
        </authorList>
    </citation>
    <scope>NUCLEOTIDE SEQUENCE [LARGE SCALE GENOMIC DNA]</scope>
    <source>
        <strain evidence="1 2">NCTC12282</strain>
    </source>
</reference>
<protein>
    <submittedName>
        <fullName evidence="1">Uncharacterized protein</fullName>
    </submittedName>
</protein>
<proteinExistence type="predicted"/>
<dbReference type="AlphaFoldDB" id="A0A484ZP67"/>